<feature type="compositionally biased region" description="Low complexity" evidence="3">
    <location>
        <begin position="26"/>
        <end position="44"/>
    </location>
</feature>
<dbReference type="InterPro" id="IPR000651">
    <property type="entry name" value="Ras-like_Gua-exchang_fac_N"/>
</dbReference>
<dbReference type="Pfam" id="PF00618">
    <property type="entry name" value="RasGEF_N"/>
    <property type="match status" value="1"/>
</dbReference>
<proteinExistence type="predicted"/>
<dbReference type="SMART" id="SM00147">
    <property type="entry name" value="RasGEF"/>
    <property type="match status" value="1"/>
</dbReference>
<name>A0A9P6NC18_9BASI</name>
<dbReference type="InterPro" id="IPR008937">
    <property type="entry name" value="Ras-like_GEF"/>
</dbReference>
<dbReference type="InterPro" id="IPR023578">
    <property type="entry name" value="Ras_GEF_dom_sf"/>
</dbReference>
<dbReference type="Gene3D" id="1.20.870.10">
    <property type="entry name" value="Son of sevenless (SoS) protein Chain: S domain 1"/>
    <property type="match status" value="1"/>
</dbReference>
<evidence type="ECO:0000256" key="1">
    <source>
        <dbReference type="ARBA" id="ARBA00022658"/>
    </source>
</evidence>
<feature type="region of interest" description="Disordered" evidence="3">
    <location>
        <begin position="1463"/>
        <end position="1485"/>
    </location>
</feature>
<feature type="compositionally biased region" description="Low complexity" evidence="3">
    <location>
        <begin position="1203"/>
        <end position="1224"/>
    </location>
</feature>
<feature type="region of interest" description="Disordered" evidence="3">
    <location>
        <begin position="1285"/>
        <end position="1314"/>
    </location>
</feature>
<dbReference type="GO" id="GO:0005085">
    <property type="term" value="F:guanyl-nucleotide exchange factor activity"/>
    <property type="evidence" value="ECO:0007669"/>
    <property type="project" value="UniProtKB-KW"/>
</dbReference>
<evidence type="ECO:0000256" key="2">
    <source>
        <dbReference type="PROSITE-ProRule" id="PRU00168"/>
    </source>
</evidence>
<feature type="compositionally biased region" description="Polar residues" evidence="3">
    <location>
        <begin position="1670"/>
        <end position="1683"/>
    </location>
</feature>
<feature type="compositionally biased region" description="Low complexity" evidence="3">
    <location>
        <begin position="545"/>
        <end position="564"/>
    </location>
</feature>
<feature type="compositionally biased region" description="Pro residues" evidence="3">
    <location>
        <begin position="315"/>
        <end position="324"/>
    </location>
</feature>
<feature type="compositionally biased region" description="Acidic residues" evidence="3">
    <location>
        <begin position="1421"/>
        <end position="1433"/>
    </location>
</feature>
<feature type="region of interest" description="Disordered" evidence="3">
    <location>
        <begin position="945"/>
        <end position="968"/>
    </location>
</feature>
<dbReference type="PANTHER" id="PTHR23113">
    <property type="entry name" value="GUANINE NUCLEOTIDE EXCHANGE FACTOR"/>
    <property type="match status" value="1"/>
</dbReference>
<feature type="region of interest" description="Disordered" evidence="3">
    <location>
        <begin position="1399"/>
        <end position="1435"/>
    </location>
</feature>
<organism evidence="6 7">
    <name type="scientific">Cronartium quercuum f. sp. fusiforme G11</name>
    <dbReference type="NCBI Taxonomy" id="708437"/>
    <lineage>
        <taxon>Eukaryota</taxon>
        <taxon>Fungi</taxon>
        <taxon>Dikarya</taxon>
        <taxon>Basidiomycota</taxon>
        <taxon>Pucciniomycotina</taxon>
        <taxon>Pucciniomycetes</taxon>
        <taxon>Pucciniales</taxon>
        <taxon>Coleosporiaceae</taxon>
        <taxon>Cronartium</taxon>
    </lineage>
</organism>
<evidence type="ECO:0000313" key="7">
    <source>
        <dbReference type="Proteomes" id="UP000886653"/>
    </source>
</evidence>
<dbReference type="PROSITE" id="PS50009">
    <property type="entry name" value="RASGEF_CAT"/>
    <property type="match status" value="1"/>
</dbReference>
<feature type="compositionally biased region" description="Low complexity" evidence="3">
    <location>
        <begin position="672"/>
        <end position="685"/>
    </location>
</feature>
<dbReference type="Proteomes" id="UP000886653">
    <property type="component" value="Unassembled WGS sequence"/>
</dbReference>
<feature type="compositionally biased region" description="Low complexity" evidence="3">
    <location>
        <begin position="1593"/>
        <end position="1604"/>
    </location>
</feature>
<feature type="region of interest" description="Disordered" evidence="3">
    <location>
        <begin position="402"/>
        <end position="464"/>
    </location>
</feature>
<feature type="compositionally biased region" description="Polar residues" evidence="3">
    <location>
        <begin position="1466"/>
        <end position="1483"/>
    </location>
</feature>
<evidence type="ECO:0000259" key="5">
    <source>
        <dbReference type="PROSITE" id="PS50212"/>
    </source>
</evidence>
<feature type="region of interest" description="Disordered" evidence="3">
    <location>
        <begin position="151"/>
        <end position="172"/>
    </location>
</feature>
<accession>A0A9P6NC18</accession>
<dbReference type="Gene3D" id="1.10.840.10">
    <property type="entry name" value="Ras guanine-nucleotide exchange factors catalytic domain"/>
    <property type="match status" value="1"/>
</dbReference>
<feature type="compositionally biased region" description="Basic and acidic residues" evidence="3">
    <location>
        <begin position="1570"/>
        <end position="1589"/>
    </location>
</feature>
<dbReference type="GO" id="GO:0007265">
    <property type="term" value="P:Ras protein signal transduction"/>
    <property type="evidence" value="ECO:0007669"/>
    <property type="project" value="TreeGrafter"/>
</dbReference>
<evidence type="ECO:0000259" key="4">
    <source>
        <dbReference type="PROSITE" id="PS50009"/>
    </source>
</evidence>
<keyword evidence="7" id="KW-1185">Reference proteome</keyword>
<feature type="region of interest" description="Disordered" evidence="3">
    <location>
        <begin position="1570"/>
        <end position="1702"/>
    </location>
</feature>
<keyword evidence="1 2" id="KW-0344">Guanine-nucleotide releasing factor</keyword>
<dbReference type="CDD" id="cd06224">
    <property type="entry name" value="REM"/>
    <property type="match status" value="1"/>
</dbReference>
<sequence length="2110" mass="235505">MTYRTTYTTNNKSLMARTSSQATMRPSASSTSPSPSPSPAAVSSEDYALFRSDDQAEFETTSLSAAKALAIQYYKDANPNLNSTSIELDESALFDSKLIVLSGRDWNGKPVYRVCPVQINLNLFPPTPSSSHLHSSPPTPLTAKPKQILNKHPHQTDTSPTTTVSPPSPPLIIPNHMGFYSVPNLDSHPPPNQPNPAYLFIPQRSLKGSISDMKLRQNIKNQSNHQDQDKRFKTLPIHSQFEPHLDSSAHHHHPVKQSHRDADVLGKILGWRNSSAPHQSNKTRASSDAHRTQIRSHHHQFTQSDLPPIFNRPQPIDPSSPQTPQPLHQITLQPITDSNEDHLKPKSPTELSQSLSNPSSARLNKSSLDHARKLSMTNRKPPGSAGSKPLVPFGNGVKLVRAHSHRRPQTSGDQPNLRTFKKSLSSSDLRQQQQTGPHPRSALVDPRQIEGLGNPLSSPLPHPPTLTAALQRASLPIRPLVLPLDETRSSLYAKRRRTMHGVASNESIRTARPDQPTFMETMSSRKPLKPRFQDRSVFDVFNQIPSSASPSQQQQQQLDYSPGSHPSSSTTAHQITVTAQPGDDPRFVIWGEQKPSVTQAIGSGSKKRTSSVIDHPAPTSSSTSNLAISTSAHLTQIGANNSSTSSDLGSSNSVPVTNVRRWSRAGRHLPDPMSSSLPALVPSPSSDDKRRLSFPAGSATTLDDFRSVPNPSTTAAQRILMAATIERWIAELTTRIDPRSLIEFFLTYRTVLRPVNLCMLLTTRFEWTILLKSTIYYQKQTDEPLRLSNGTGSIECLDISGKRMLIDAKEEAGRRIVKVRTFVMLRHWLLNHFEDDFLRDRELRLTLTNWLKNLIHKLKHIKHLLICLDQCLNGQDKGDEDLRILKNLKKVIKQRKEVYLAYNLVNQQQQANSVIGKLGGINHNKNENGKDKRVDVRDIFGKEGHVRTESVEERERKESGRRSALGQVTDAKCGKSDLRLQDGDVSDHITDDDEVEAEFEQVARSSSDEGSEERFAALAKYFGQDTHHLRSDALSAHDELGRERRHTFVARKPVGTPLESLPAATLNLHHHHPMIHSDPGLRIAHSRPSETFTPSTTSNHLPHSYAFPQQHNPLQRYFTSTMGTLGRFKRMINNRSTPGGPMPAEQTEEAGNEICDLLCAKGGLERYFSFFEDDKTPEESEKIQGELSSPSIQYNGEEDGFESQLSLSSSTSNTSSSHLGSSGTSDEKSLVVVPTQQHDFLGQSTESFGRPQSLHESLSTETIKSELNRHHHSVGVGLFKKSLKKRFGPDNHNPLSMESYHHPPAPPTQPRPSISLDRASILSDRKQSASIERPSISLDRQSVSITRSSVSLDRQSASIDKSSISLDRQSFSIVRPSISLSRQSLNVSRPSFILERPSRSSLTADRRNDLNRNGSMSVQLDDLDLSEGSDEDWQAPRPLRRLKGAGDLKQGLRRSFFGLRKATAGHLNTNQNRSSTETNSSIGTRRVPSIAGSMFRRSKLVNAASASVDSLASSLQSGGLPDGEGEGGDTGGMPVVANFVAEGLDSDEDEPGDVEAALRRLEGVIDADREKEKARKVERQMMKSIEASRRSRSSTMTSERTCSSLLTDEETEEDHEDDEDDEERRGSVGDDQSYGLSNRMSAASMPGVEEEEEEEPETSITPTVPAITVNHVNEQTTGASQKTPVKFKPDPRQDAKEAAGASAELWRRRYKSGRQQQAMDHKRSLHKLFVGNSSGESRPISIQMGRRLALPPVHRSFLLDCRTEILAQQFCLIERDLLRKITWQELLLGRWQDEKSGNNHYHKRKEEGEINCWETYIKQRARAKAERKGMITEEDENEEEDENQIVDERSSEIRGLIVRFNLTCNWVASEIVLTVSLEERVRLLGKFIRLAFKCYRQNNFQTLTQIIHGLQTPYVSRLKKTWAKLGIWESRMFRDLKQFTSHTSNFKSLRNVQDSLVDSLDAQIPATEGGAGSERDRVTHSIGRASLATGLVGCIPFLGLYLRDLTVNDELPTYLDPSDPSVPAQIDEHTGYLSQLASPERFGSEDEQLYPLVNIHKFRIYAKVVSKILGFQEASLAYGFEAGERWFLTCLRIKALDSDRLRWLSTVCEG</sequence>
<feature type="compositionally biased region" description="Low complexity" evidence="3">
    <location>
        <begin position="423"/>
        <end position="434"/>
    </location>
</feature>
<comment type="caution">
    <text evidence="6">The sequence shown here is derived from an EMBL/GenBank/DDBJ whole genome shotgun (WGS) entry which is preliminary data.</text>
</comment>
<feature type="domain" description="Ras-GEF" evidence="4">
    <location>
        <begin position="1762"/>
        <end position="2105"/>
    </location>
</feature>
<evidence type="ECO:0000256" key="3">
    <source>
        <dbReference type="SAM" id="MobiDB-lite"/>
    </source>
</evidence>
<feature type="compositionally biased region" description="Basic and acidic residues" evidence="3">
    <location>
        <begin position="945"/>
        <end position="961"/>
    </location>
</feature>
<feature type="region of interest" description="Disordered" evidence="3">
    <location>
        <begin position="597"/>
        <end position="625"/>
    </location>
</feature>
<feature type="region of interest" description="Disordered" evidence="3">
    <location>
        <begin position="545"/>
        <end position="573"/>
    </location>
</feature>
<dbReference type="GO" id="GO:0005886">
    <property type="term" value="C:plasma membrane"/>
    <property type="evidence" value="ECO:0007669"/>
    <property type="project" value="TreeGrafter"/>
</dbReference>
<feature type="compositionally biased region" description="Polar residues" evidence="3">
    <location>
        <begin position="1"/>
        <end position="24"/>
    </location>
</feature>
<dbReference type="SUPFAM" id="SSF48366">
    <property type="entry name" value="Ras GEF"/>
    <property type="match status" value="1"/>
</dbReference>
<dbReference type="InterPro" id="IPR036964">
    <property type="entry name" value="RASGEF_cat_dom_sf"/>
</dbReference>
<feature type="region of interest" description="Disordered" evidence="3">
    <location>
        <begin position="1175"/>
        <end position="1229"/>
    </location>
</feature>
<dbReference type="PANTHER" id="PTHR23113:SF363">
    <property type="entry name" value="PROTEIN SON OF SEVENLESS"/>
    <property type="match status" value="1"/>
</dbReference>
<feature type="region of interest" description="Disordered" evidence="3">
    <location>
        <begin position="1513"/>
        <end position="1535"/>
    </location>
</feature>
<feature type="region of interest" description="Disordered" evidence="3">
    <location>
        <begin position="664"/>
        <end position="693"/>
    </location>
</feature>
<feature type="region of interest" description="Disordered" evidence="3">
    <location>
        <begin position="272"/>
        <end position="364"/>
    </location>
</feature>
<feature type="compositionally biased region" description="Acidic residues" evidence="3">
    <location>
        <begin position="1607"/>
        <end position="1622"/>
    </location>
</feature>
<feature type="compositionally biased region" description="Basic and acidic residues" evidence="3">
    <location>
        <begin position="1687"/>
        <end position="1697"/>
    </location>
</feature>
<protein>
    <submittedName>
        <fullName evidence="6">Uncharacterized protein</fullName>
    </submittedName>
</protein>
<reference evidence="6" key="1">
    <citation type="submission" date="2013-11" db="EMBL/GenBank/DDBJ databases">
        <title>Genome sequence of the fusiform rust pathogen reveals effectors for host alternation and coevolution with pine.</title>
        <authorList>
            <consortium name="DOE Joint Genome Institute"/>
            <person name="Smith K."/>
            <person name="Pendleton A."/>
            <person name="Kubisiak T."/>
            <person name="Anderson C."/>
            <person name="Salamov A."/>
            <person name="Aerts A."/>
            <person name="Riley R."/>
            <person name="Clum A."/>
            <person name="Lindquist E."/>
            <person name="Ence D."/>
            <person name="Campbell M."/>
            <person name="Kronenberg Z."/>
            <person name="Feau N."/>
            <person name="Dhillon B."/>
            <person name="Hamelin R."/>
            <person name="Burleigh J."/>
            <person name="Smith J."/>
            <person name="Yandell M."/>
            <person name="Nelson C."/>
            <person name="Grigoriev I."/>
            <person name="Davis J."/>
        </authorList>
    </citation>
    <scope>NUCLEOTIDE SEQUENCE</scope>
    <source>
        <strain evidence="6">G11</strain>
    </source>
</reference>
<dbReference type="EMBL" id="MU167327">
    <property type="protein sequence ID" value="KAG0143143.1"/>
    <property type="molecule type" value="Genomic_DNA"/>
</dbReference>
<feature type="compositionally biased region" description="Basic and acidic residues" evidence="3">
    <location>
        <begin position="1175"/>
        <end position="1184"/>
    </location>
</feature>
<dbReference type="OrthoDB" id="10254377at2759"/>
<dbReference type="Pfam" id="PF00617">
    <property type="entry name" value="RasGEF"/>
    <property type="match status" value="1"/>
</dbReference>
<feature type="region of interest" description="Disordered" evidence="3">
    <location>
        <begin position="1"/>
        <end position="44"/>
    </location>
</feature>
<gene>
    <name evidence="6" type="ORF">CROQUDRAFT_66492</name>
</gene>
<feature type="compositionally biased region" description="Polar residues" evidence="3">
    <location>
        <begin position="325"/>
        <end position="337"/>
    </location>
</feature>
<dbReference type="InterPro" id="IPR001895">
    <property type="entry name" value="RASGEF_cat_dom"/>
</dbReference>
<feature type="domain" description="N-terminal Ras-GEF" evidence="5">
    <location>
        <begin position="716"/>
        <end position="876"/>
    </location>
</feature>
<dbReference type="PROSITE" id="PS50212">
    <property type="entry name" value="RASGEF_NTER"/>
    <property type="match status" value="1"/>
</dbReference>
<feature type="region of interest" description="Disordered" evidence="3">
    <location>
        <begin position="375"/>
        <end position="394"/>
    </location>
</feature>
<feature type="compositionally biased region" description="Acidic residues" evidence="3">
    <location>
        <begin position="1648"/>
        <end position="1657"/>
    </location>
</feature>
<feature type="compositionally biased region" description="Low complexity" evidence="3">
    <location>
        <begin position="156"/>
        <end position="165"/>
    </location>
</feature>
<feature type="compositionally biased region" description="Polar residues" evidence="3">
    <location>
        <begin position="272"/>
        <end position="284"/>
    </location>
</feature>
<evidence type="ECO:0000313" key="6">
    <source>
        <dbReference type="EMBL" id="KAG0143143.1"/>
    </source>
</evidence>
<feature type="compositionally biased region" description="Polar residues" evidence="3">
    <location>
        <begin position="349"/>
        <end position="364"/>
    </location>
</feature>